<proteinExistence type="predicted"/>
<evidence type="ECO:0000313" key="2">
    <source>
        <dbReference type="EMBL" id="KOO50302.1"/>
    </source>
</evidence>
<keyword evidence="3" id="KW-1185">Reference proteome</keyword>
<reference evidence="3" key="1">
    <citation type="submission" date="2015-08" db="EMBL/GenBank/DDBJ databases">
        <title>Fjat-14210 dsm16467.</title>
        <authorList>
            <person name="Liu B."/>
            <person name="Wang J."/>
            <person name="Zhu Y."/>
            <person name="Liu G."/>
            <person name="Chen Q."/>
            <person name="Chen Z."/>
            <person name="Lan J."/>
            <person name="Che J."/>
            <person name="Ge C."/>
            <person name="Shi H."/>
            <person name="Pan Z."/>
            <person name="Liu X."/>
        </authorList>
    </citation>
    <scope>NUCLEOTIDE SEQUENCE [LARGE SCALE GENOMIC DNA]</scope>
    <source>
        <strain evidence="3">DSM 16467</strain>
    </source>
</reference>
<dbReference type="PATRIC" id="fig|284581.3.peg.367"/>
<gene>
    <name evidence="2" type="ORF">AMD01_00630</name>
</gene>
<keyword evidence="1" id="KW-0472">Membrane</keyword>
<evidence type="ECO:0000256" key="1">
    <source>
        <dbReference type="SAM" id="Phobius"/>
    </source>
</evidence>
<feature type="transmembrane region" description="Helical" evidence="1">
    <location>
        <begin position="6"/>
        <end position="29"/>
    </location>
</feature>
<keyword evidence="1" id="KW-0812">Transmembrane</keyword>
<dbReference type="RefSeq" id="WP_053399451.1">
    <property type="nucleotide sequence ID" value="NZ_LILC01000002.1"/>
</dbReference>
<protein>
    <submittedName>
        <fullName evidence="2">Uncharacterized protein</fullName>
    </submittedName>
</protein>
<accession>A0A0M0LHA0</accession>
<keyword evidence="1" id="KW-1133">Transmembrane helix</keyword>
<dbReference type="OrthoDB" id="2888596at2"/>
<evidence type="ECO:0000313" key="3">
    <source>
        <dbReference type="Proteomes" id="UP000037558"/>
    </source>
</evidence>
<comment type="caution">
    <text evidence="2">The sequence shown here is derived from an EMBL/GenBank/DDBJ whole genome shotgun (WGS) entry which is preliminary data.</text>
</comment>
<organism evidence="2 3">
    <name type="scientific">Priestia koreensis</name>
    <dbReference type="NCBI Taxonomy" id="284581"/>
    <lineage>
        <taxon>Bacteria</taxon>
        <taxon>Bacillati</taxon>
        <taxon>Bacillota</taxon>
        <taxon>Bacilli</taxon>
        <taxon>Bacillales</taxon>
        <taxon>Bacillaceae</taxon>
        <taxon>Priestia</taxon>
    </lineage>
</organism>
<dbReference type="AlphaFoldDB" id="A0A0M0LHA0"/>
<dbReference type="EMBL" id="LILC01000002">
    <property type="protein sequence ID" value="KOO50302.1"/>
    <property type="molecule type" value="Genomic_DNA"/>
</dbReference>
<sequence>MTGYVVDFLLVAMLVIGFTAIMGVTLNGIGERLLSHKRRNEFVVRSNRNQEGWNKVGGKKK</sequence>
<name>A0A0M0LHA0_9BACI</name>
<dbReference type="Proteomes" id="UP000037558">
    <property type="component" value="Unassembled WGS sequence"/>
</dbReference>